<evidence type="ECO:0000313" key="1">
    <source>
        <dbReference type="EMBL" id="MFC3454054.1"/>
    </source>
</evidence>
<proteinExistence type="predicted"/>
<accession>A0ABV7P4Q7</accession>
<dbReference type="RefSeq" id="WP_378243225.1">
    <property type="nucleotide sequence ID" value="NZ_JBHRWK010000059.1"/>
</dbReference>
<name>A0ABV7P4Q7_9PSEU</name>
<comment type="caution">
    <text evidence="1">The sequence shown here is derived from an EMBL/GenBank/DDBJ whole genome shotgun (WGS) entry which is preliminary data.</text>
</comment>
<organism evidence="1 2">
    <name type="scientific">Amycolatopsis speibonae</name>
    <dbReference type="NCBI Taxonomy" id="1450224"/>
    <lineage>
        <taxon>Bacteria</taxon>
        <taxon>Bacillati</taxon>
        <taxon>Actinomycetota</taxon>
        <taxon>Actinomycetes</taxon>
        <taxon>Pseudonocardiales</taxon>
        <taxon>Pseudonocardiaceae</taxon>
        <taxon>Amycolatopsis</taxon>
    </lineage>
</organism>
<gene>
    <name evidence="1" type="ORF">ACFOSH_31855</name>
</gene>
<keyword evidence="2" id="KW-1185">Reference proteome</keyword>
<evidence type="ECO:0000313" key="2">
    <source>
        <dbReference type="Proteomes" id="UP001595645"/>
    </source>
</evidence>
<protein>
    <submittedName>
        <fullName evidence="1">Uncharacterized protein</fullName>
    </submittedName>
</protein>
<reference evidence="2" key="1">
    <citation type="journal article" date="2019" name="Int. J. Syst. Evol. Microbiol.">
        <title>The Global Catalogue of Microorganisms (GCM) 10K type strain sequencing project: providing services to taxonomists for standard genome sequencing and annotation.</title>
        <authorList>
            <consortium name="The Broad Institute Genomics Platform"/>
            <consortium name="The Broad Institute Genome Sequencing Center for Infectious Disease"/>
            <person name="Wu L."/>
            <person name="Ma J."/>
        </authorList>
    </citation>
    <scope>NUCLEOTIDE SEQUENCE [LARGE SCALE GENOMIC DNA]</scope>
    <source>
        <strain evidence="2">CGMCC 4.7676</strain>
    </source>
</reference>
<sequence>MTEHDPVLHVAALRVLADYTRERYNAAKEEQAAQMGRGSRLVARSPLGMQRKIAALSLTDPKPVARISDRAAFTAWVKENYPEAVTSTGRIVGSEKEVTEVLFEHAPHLITWDTKVDPGFEVAVRTGSAALGAPVAPNGETDIPGVVVELPEPQVRCVPEKDALAEVVHLFRVGKLSLDSFTHPELPDGVA</sequence>
<dbReference type="EMBL" id="JBHRWK010000059">
    <property type="protein sequence ID" value="MFC3454054.1"/>
    <property type="molecule type" value="Genomic_DNA"/>
</dbReference>
<dbReference type="Proteomes" id="UP001595645">
    <property type="component" value="Unassembled WGS sequence"/>
</dbReference>